<evidence type="ECO:0008006" key="3">
    <source>
        <dbReference type="Google" id="ProtNLM"/>
    </source>
</evidence>
<evidence type="ECO:0000313" key="1">
    <source>
        <dbReference type="EMBL" id="CAG2190082.1"/>
    </source>
</evidence>
<dbReference type="GO" id="GO:0003676">
    <property type="term" value="F:nucleic acid binding"/>
    <property type="evidence" value="ECO:0007669"/>
    <property type="project" value="InterPro"/>
</dbReference>
<organism evidence="1 2">
    <name type="scientific">Mytilus edulis</name>
    <name type="common">Blue mussel</name>
    <dbReference type="NCBI Taxonomy" id="6550"/>
    <lineage>
        <taxon>Eukaryota</taxon>
        <taxon>Metazoa</taxon>
        <taxon>Spiralia</taxon>
        <taxon>Lophotrochozoa</taxon>
        <taxon>Mollusca</taxon>
        <taxon>Bivalvia</taxon>
        <taxon>Autobranchia</taxon>
        <taxon>Pteriomorphia</taxon>
        <taxon>Mytilida</taxon>
        <taxon>Mytiloidea</taxon>
        <taxon>Mytilidae</taxon>
        <taxon>Mytilinae</taxon>
        <taxon>Mytilus</taxon>
    </lineage>
</organism>
<dbReference type="Gene3D" id="3.30.420.10">
    <property type="entry name" value="Ribonuclease H-like superfamily/Ribonuclease H"/>
    <property type="match status" value="1"/>
</dbReference>
<evidence type="ECO:0000313" key="2">
    <source>
        <dbReference type="Proteomes" id="UP000683360"/>
    </source>
</evidence>
<reference evidence="1" key="1">
    <citation type="submission" date="2021-03" db="EMBL/GenBank/DDBJ databases">
        <authorList>
            <person name="Bekaert M."/>
        </authorList>
    </citation>
    <scope>NUCLEOTIDE SEQUENCE</scope>
</reference>
<accession>A0A8S3Q139</accession>
<gene>
    <name evidence="1" type="ORF">MEDL_5378</name>
</gene>
<keyword evidence="2" id="KW-1185">Reference proteome</keyword>
<dbReference type="AlphaFoldDB" id="A0A8S3Q139"/>
<comment type="caution">
    <text evidence="1">The sequence shown here is derived from an EMBL/GenBank/DDBJ whole genome shotgun (WGS) entry which is preliminary data.</text>
</comment>
<name>A0A8S3Q139_MYTED</name>
<sequence>MKLFGTPTQLLRRKRDWDRKRLNKVLSLFDKMTKFANANEEDASYFVMFKKGQEVHFVDLKNRKQILNPIEMVWSQLKRHLSTINMTSKEELVNNIRLFWITYMTKLQCATYIDHVVPVCILMKEQATCGIPNKIFKEPSHGKTISYFQNLLWSLGYDDVRKRLGL</sequence>
<dbReference type="InterPro" id="IPR036397">
    <property type="entry name" value="RNaseH_sf"/>
</dbReference>
<dbReference type="Proteomes" id="UP000683360">
    <property type="component" value="Unassembled WGS sequence"/>
</dbReference>
<protein>
    <recommendedName>
        <fullName evidence="3">Transposase</fullName>
    </recommendedName>
</protein>
<dbReference type="EMBL" id="CAJPWZ010000311">
    <property type="protein sequence ID" value="CAG2190082.1"/>
    <property type="molecule type" value="Genomic_DNA"/>
</dbReference>
<proteinExistence type="predicted"/>